<protein>
    <submittedName>
        <fullName evidence="6">Filamentous hemagglutinin N-terminal domain-containing protein</fullName>
    </submittedName>
</protein>
<keyword evidence="2" id="KW-0964">Secreted</keyword>
<dbReference type="Gene3D" id="2.160.20.10">
    <property type="entry name" value="Single-stranded right-handed beta-helix, Pectin lyase-like"/>
    <property type="match status" value="1"/>
</dbReference>
<reference evidence="6 7" key="1">
    <citation type="submission" date="2019-08" db="EMBL/GenBank/DDBJ databases">
        <title>Selenomonas sp. mPRGC5 and Selenomonas sp. mPRGC8 isolated from ruminal fluid of dairy goat (Capra hircus).</title>
        <authorList>
            <person name="Poothong S."/>
            <person name="Nuengjamnong C."/>
            <person name="Tanasupawat S."/>
        </authorList>
    </citation>
    <scope>NUCLEOTIDE SEQUENCE [LARGE SCALE GENOMIC DNA]</scope>
    <source>
        <strain evidence="7">mPRGC8</strain>
    </source>
</reference>
<name>A0A5D6WQL3_9FIRM</name>
<evidence type="ECO:0000256" key="1">
    <source>
        <dbReference type="ARBA" id="ARBA00004613"/>
    </source>
</evidence>
<evidence type="ECO:0000256" key="4">
    <source>
        <dbReference type="SAM" id="SignalP"/>
    </source>
</evidence>
<evidence type="ECO:0000259" key="5">
    <source>
        <dbReference type="SMART" id="SM00912"/>
    </source>
</evidence>
<dbReference type="InterPro" id="IPR011050">
    <property type="entry name" value="Pectin_lyase_fold/virulence"/>
</dbReference>
<dbReference type="InterPro" id="IPR050909">
    <property type="entry name" value="Bact_Autotransporter_VF"/>
</dbReference>
<organism evidence="6 7">
    <name type="scientific">Selenomonas caprae</name>
    <dbReference type="NCBI Taxonomy" id="2606905"/>
    <lineage>
        <taxon>Bacteria</taxon>
        <taxon>Bacillati</taxon>
        <taxon>Bacillota</taxon>
        <taxon>Negativicutes</taxon>
        <taxon>Selenomonadales</taxon>
        <taxon>Selenomonadaceae</taxon>
        <taxon>Selenomonas</taxon>
    </lineage>
</organism>
<dbReference type="AlphaFoldDB" id="A0A5D6WQL3"/>
<feature type="signal peptide" evidence="4">
    <location>
        <begin position="1"/>
        <end position="23"/>
    </location>
</feature>
<evidence type="ECO:0000256" key="2">
    <source>
        <dbReference type="ARBA" id="ARBA00022525"/>
    </source>
</evidence>
<dbReference type="InterPro" id="IPR008638">
    <property type="entry name" value="FhaB/CdiA-like_TPS"/>
</dbReference>
<evidence type="ECO:0000313" key="6">
    <source>
        <dbReference type="EMBL" id="TYZ30217.1"/>
    </source>
</evidence>
<proteinExistence type="predicted"/>
<comment type="caution">
    <text evidence="6">The sequence shown here is derived from an EMBL/GenBank/DDBJ whole genome shotgun (WGS) entry which is preliminary data.</text>
</comment>
<dbReference type="PANTHER" id="PTHR12338:SF8">
    <property type="entry name" value="HEME_HEMOPEXIN-BINDING PROTEIN"/>
    <property type="match status" value="1"/>
</dbReference>
<dbReference type="NCBIfam" id="TIGR01901">
    <property type="entry name" value="adhes_NPXG"/>
    <property type="match status" value="1"/>
</dbReference>
<keyword evidence="7" id="KW-1185">Reference proteome</keyword>
<dbReference type="Proteomes" id="UP000322783">
    <property type="component" value="Unassembled WGS sequence"/>
</dbReference>
<dbReference type="SUPFAM" id="SSF51126">
    <property type="entry name" value="Pectin lyase-like"/>
    <property type="match status" value="1"/>
</dbReference>
<gene>
    <name evidence="6" type="ORF">FZ041_02755</name>
</gene>
<dbReference type="EMBL" id="VTOZ01000004">
    <property type="protein sequence ID" value="TYZ30217.1"/>
    <property type="molecule type" value="Genomic_DNA"/>
</dbReference>
<dbReference type="SMART" id="SM00912">
    <property type="entry name" value="Haemagg_act"/>
    <property type="match status" value="1"/>
</dbReference>
<dbReference type="Pfam" id="PF05860">
    <property type="entry name" value="TPS"/>
    <property type="match status" value="1"/>
</dbReference>
<dbReference type="PANTHER" id="PTHR12338">
    <property type="entry name" value="AUTOTRANSPORTER"/>
    <property type="match status" value="1"/>
</dbReference>
<feature type="domain" description="Filamentous haemagglutinin FhaB/tRNA nuclease CdiA-like TPS" evidence="5">
    <location>
        <begin position="27"/>
        <end position="138"/>
    </location>
</feature>
<keyword evidence="3 4" id="KW-0732">Signal</keyword>
<dbReference type="RefSeq" id="WP_149188424.1">
    <property type="nucleotide sequence ID" value="NZ_VTOZ01000004.1"/>
</dbReference>
<evidence type="ECO:0000256" key="3">
    <source>
        <dbReference type="ARBA" id="ARBA00022729"/>
    </source>
</evidence>
<dbReference type="InterPro" id="IPR012334">
    <property type="entry name" value="Pectin_lyas_fold"/>
</dbReference>
<sequence>MRTIRKKALHLAVAMGVTFSAFSMSGVEALPTGGKIRSGEAEIGKKEHTLVIDQHSHHVALDWDLFNIERGESVVFNQLPTDIALNRVVGNSASEIYGSLKAGGTVFLINPRGILFGQGAQVDTGSLIASTAQVNDSFMTSFGDGVEAISLGLGETSTGKILNAAEIKAQGGLVALHAAVVENTGSIENPAGEVALSAAKNLHLAMDTAGKLNIAVSGEVADAHILNSGKITADGGRVLMTAKSAGDLLSEVVNHSGIIEAKSVRVDEQGEIVLDGGSHGIVNVSGQVSADGLATGHSGGTVKVLGQRVNIADGAVLTASGDNNGGQVETSGDVLSVSTKAQIEAFGVNGKAGEWFIDPVDIIITNEAPEGYADATPADTAAQTGEQLYQAQNATAGNQQSYINADYISWRLSNGTSVRIQAADQNTVEANADIYSLGVSNITVNSPIVKSTERMVLNDATYGTAGSEATLTLEAQRNVAINAPITATDGKLHVNLHADTDGDAKGMVILNADIKTNGGDFTAGCGASISDGRVGTYIGHAADERDEDGNYLENGDRRIETKGGNATFYGDVAVGLNQGELIIDTAADDTRGNILISGNLDSANSYRLYVNEIIGKTLQDSVKNDPDLKRLAGLYYENYLKDTVWKKFSDLSAEERAQIAERCFAQYGTYKNRTLPTDEAAYEEALQAYYNEHVKLGDKNVTGTAKPFDELTAEEYHQLAKHILTNWSHGSTNNHESILTRWETAKLAAQEGTAGGSAVGDKYLATITTELENWIVGSLLAGKKNEVLVGGKTAVVGKNVKAGREFYWVTGPEGEANDGQGTLFFTTTGNAEGIVATNMYQGWSHDTSHGVKFNDPNNDHIYDQPYVGVSWKSDASWADVESQNKNLIGFLQETNNARSSAMLVGNQITIGGNVGKSALLNNLWVDADDTVSIGGGVNHASDTADTFTGQVNADGSIYLHGVNGVNVGDAINSKIDDVLIVEGEDGPGSWIDTSLIVTPTPEPVVTPVTAEVPVAADKPAGKTEAYAAERPQLDPVKGTVQSGTASYQLADSKQLQPGQAADNVVERVLGLTTARLPVVRIHNGVRINYGMYALQVDPDEVKMEAVEQVRTDLPAAKGRETQRTYKARLTLANTAGTFDLSYDGAALSITPVDHAAFDMLNHGGAPHNVDVVSKALHVAFS</sequence>
<dbReference type="GO" id="GO:0005576">
    <property type="term" value="C:extracellular region"/>
    <property type="evidence" value="ECO:0007669"/>
    <property type="project" value="UniProtKB-SubCell"/>
</dbReference>
<comment type="subcellular location">
    <subcellularLocation>
        <location evidence="1">Secreted</location>
    </subcellularLocation>
</comment>
<evidence type="ECO:0000313" key="7">
    <source>
        <dbReference type="Proteomes" id="UP000322783"/>
    </source>
</evidence>
<feature type="chain" id="PRO_5039127662" evidence="4">
    <location>
        <begin position="24"/>
        <end position="1181"/>
    </location>
</feature>
<accession>A0A5D6WQL3</accession>